<gene>
    <name evidence="1" type="ORF">AVEN_53546_1</name>
</gene>
<dbReference type="InterPro" id="IPR011333">
    <property type="entry name" value="SKP1/BTB/POZ_sf"/>
</dbReference>
<comment type="caution">
    <text evidence="1">The sequence shown here is derived from an EMBL/GenBank/DDBJ whole genome shotgun (WGS) entry which is preliminary data.</text>
</comment>
<organism evidence="1 2">
    <name type="scientific">Araneus ventricosus</name>
    <name type="common">Orbweaver spider</name>
    <name type="synonym">Epeira ventricosa</name>
    <dbReference type="NCBI Taxonomy" id="182803"/>
    <lineage>
        <taxon>Eukaryota</taxon>
        <taxon>Metazoa</taxon>
        <taxon>Ecdysozoa</taxon>
        <taxon>Arthropoda</taxon>
        <taxon>Chelicerata</taxon>
        <taxon>Arachnida</taxon>
        <taxon>Araneae</taxon>
        <taxon>Araneomorphae</taxon>
        <taxon>Entelegynae</taxon>
        <taxon>Araneoidea</taxon>
        <taxon>Araneidae</taxon>
        <taxon>Araneus</taxon>
    </lineage>
</organism>
<dbReference type="Gene3D" id="3.30.710.10">
    <property type="entry name" value="Potassium Channel Kv1.1, Chain A"/>
    <property type="match status" value="1"/>
</dbReference>
<dbReference type="Proteomes" id="UP000499080">
    <property type="component" value="Unassembled WGS sequence"/>
</dbReference>
<dbReference type="PANTHER" id="PTHR24413">
    <property type="entry name" value="SPECKLE-TYPE POZ PROTEIN"/>
    <property type="match status" value="1"/>
</dbReference>
<evidence type="ECO:0000313" key="1">
    <source>
        <dbReference type="EMBL" id="GBO44654.1"/>
    </source>
</evidence>
<proteinExistence type="predicted"/>
<dbReference type="AlphaFoldDB" id="A0A4Y2X6V3"/>
<name>A0A4Y2X6V3_ARAVE</name>
<dbReference type="Gene3D" id="1.25.40.420">
    <property type="match status" value="1"/>
</dbReference>
<evidence type="ECO:0000313" key="2">
    <source>
        <dbReference type="Proteomes" id="UP000499080"/>
    </source>
</evidence>
<dbReference type="OrthoDB" id="6359943at2759"/>
<evidence type="ECO:0008006" key="3">
    <source>
        <dbReference type="Google" id="ProtNLM"/>
    </source>
</evidence>
<protein>
    <recommendedName>
        <fullName evidence="3">BTB domain-containing protein</fullName>
    </recommendedName>
</protein>
<sequence length="114" mass="13080">MTRETAAAVVFLVLGHIENLQWNTTAQLYNAADKYQIGELKEVCSSFLRENSTPTNAGEFVLLADTHNDSDLKVSVEDFILEYDMKVFGPNEWEMFTETNPLLAMKTMHLKYKR</sequence>
<keyword evidence="2" id="KW-1185">Reference proteome</keyword>
<reference evidence="1 2" key="1">
    <citation type="journal article" date="2019" name="Sci. Rep.">
        <title>Orb-weaving spider Araneus ventricosus genome elucidates the spidroin gene catalogue.</title>
        <authorList>
            <person name="Kono N."/>
            <person name="Nakamura H."/>
            <person name="Ohtoshi R."/>
            <person name="Moran D.A.P."/>
            <person name="Shinohara A."/>
            <person name="Yoshida Y."/>
            <person name="Fujiwara M."/>
            <person name="Mori M."/>
            <person name="Tomita M."/>
            <person name="Arakawa K."/>
        </authorList>
    </citation>
    <scope>NUCLEOTIDE SEQUENCE [LARGE SCALE GENOMIC DNA]</scope>
</reference>
<accession>A0A4Y2X6V3</accession>
<dbReference type="EMBL" id="BGPR01071468">
    <property type="protein sequence ID" value="GBO44654.1"/>
    <property type="molecule type" value="Genomic_DNA"/>
</dbReference>